<dbReference type="AlphaFoldDB" id="A0AA90SLQ5"/>
<protein>
    <submittedName>
        <fullName evidence="2">Uncharacterized protein</fullName>
    </submittedName>
</protein>
<reference evidence="2 3" key="1">
    <citation type="journal article" date="2023" name="bioRxiv">
        <title>An intranuclear bacterial parasite of deep-sea mussels expresses apoptosis inhibitors acquired from its host.</title>
        <authorList>
            <person name="Gonzalez Porras M.A."/>
            <person name="Assie A."/>
            <person name="Tietjen M."/>
            <person name="Violette M."/>
            <person name="Kleiner M."/>
            <person name="Gruber-Vodicka H."/>
            <person name="Dubilier N."/>
            <person name="Leisch N."/>
        </authorList>
    </citation>
    <scope>NUCLEOTIDE SEQUENCE [LARGE SCALE GENOMIC DNA]</scope>
    <source>
        <strain evidence="2">IAP13</strain>
    </source>
</reference>
<evidence type="ECO:0000313" key="2">
    <source>
        <dbReference type="EMBL" id="MDP0588061.1"/>
    </source>
</evidence>
<dbReference type="EMBL" id="JASXSV010000002">
    <property type="protein sequence ID" value="MDP0588061.1"/>
    <property type="molecule type" value="Genomic_DNA"/>
</dbReference>
<feature type="region of interest" description="Disordered" evidence="1">
    <location>
        <begin position="387"/>
        <end position="431"/>
    </location>
</feature>
<accession>A0AA90SLQ5</accession>
<evidence type="ECO:0000313" key="3">
    <source>
        <dbReference type="Proteomes" id="UP001178148"/>
    </source>
</evidence>
<comment type="caution">
    <text evidence="2">The sequence shown here is derived from an EMBL/GenBank/DDBJ whole genome shotgun (WGS) entry which is preliminary data.</text>
</comment>
<proteinExistence type="predicted"/>
<keyword evidence="3" id="KW-1185">Reference proteome</keyword>
<dbReference type="Proteomes" id="UP001178148">
    <property type="component" value="Unassembled WGS sequence"/>
</dbReference>
<gene>
    <name evidence="2" type="ORF">QS748_02180</name>
</gene>
<evidence type="ECO:0000256" key="1">
    <source>
        <dbReference type="SAM" id="MobiDB-lite"/>
    </source>
</evidence>
<organism evidence="2 3">
    <name type="scientific">Candidatus Endonucleibacter bathymodioli</name>
    <dbReference type="NCBI Taxonomy" id="539814"/>
    <lineage>
        <taxon>Bacteria</taxon>
        <taxon>Pseudomonadati</taxon>
        <taxon>Pseudomonadota</taxon>
        <taxon>Gammaproteobacteria</taxon>
        <taxon>Oceanospirillales</taxon>
        <taxon>Endozoicomonadaceae</taxon>
        <taxon>Candidatus Endonucleibacter</taxon>
    </lineage>
</organism>
<sequence length="431" mass="49076">MPALKNIIILLSSYIHFIPFSYGQGSPTTFDEIGNQLQISAHSAGEGRFNYLAFGVTEERVTIIKDWIKENGVRQKDKICLHENETAIGLTIFVCNGEMTYCRVGGCRRATPNLPQVIKKVDEDHRKEFLSYNYQKVKRISDSSSSKNSHGRYDIMEPHLKKYGLEMSPEGYEIITKIAENMSKHTNKKYMKIWLTLYNDDSESNGAINWHRDCLNSSEKNPAFLAFAVLDVTRPNDISAVPHSKIRLGLILEKYETRYDRSQTLMMLTKSPDYHPMAYVSPIPWANKYYLYTGPEDNCVKPLIELNNCTGSGYIVDQSMTRTDNTKIVHSRDARPYNVIRLSMILRCFCSDDENEMMKDPEYKEIKDTWDKNRYISVPSSGECKKRSASNLEELTIPSPGPGDQGTRGPGDHNKYKRSSSAPITIVGADI</sequence>
<name>A0AA90SLQ5_9GAMM</name>